<dbReference type="GO" id="GO:0005886">
    <property type="term" value="C:plasma membrane"/>
    <property type="evidence" value="ECO:0007669"/>
    <property type="project" value="TreeGrafter"/>
</dbReference>
<evidence type="ECO:0000259" key="11">
    <source>
        <dbReference type="Pfam" id="PF14360"/>
    </source>
</evidence>
<evidence type="ECO:0000313" key="12">
    <source>
        <dbReference type="EMBL" id="KAK4472266.1"/>
    </source>
</evidence>
<evidence type="ECO:0000256" key="8">
    <source>
        <dbReference type="ARBA" id="ARBA00023136"/>
    </source>
</evidence>
<evidence type="ECO:0000256" key="6">
    <source>
        <dbReference type="ARBA" id="ARBA00022989"/>
    </source>
</evidence>
<feature type="transmembrane region" description="Helical" evidence="10">
    <location>
        <begin position="243"/>
        <end position="263"/>
    </location>
</feature>
<evidence type="ECO:0000256" key="5">
    <source>
        <dbReference type="ARBA" id="ARBA00022919"/>
    </source>
</evidence>
<sequence>MKINNNYMSNVNMFDYPNDNTISIQANSHDVAKYLQYHGISNSIIDIFTKNTIDGLSFCFLTEKDLYEMDIKEISVRKRIMYLCYFWRQYVEKHNYSEHIFPRISSESSVIDLLCQHNAKLYNEEQDLCRINGNDNIDCIADSTFVSDSDYGIDEDNANTWKLLTSFLYFLLSTCVTAFVIVLVHERLPATSKYPPLPDIFLDNLPHISWGFIAAEIVIIVLFMIWSTILLLHKYRWILLRRFFALMGTIFLLRSVTMSITSLSVPGAHLTDHCSPYVIENYTQRFKRGLDIWMGLGLYITGVRTCGDYLFSGHTTCLTLLNFFITEYSPRRLHLLHTFTWVLNLFGVFFILACHEHYSIDVFIAIYISSRLFLYYHCLANNNILHQPDNERIKIWFPLFSYFEHNVKSVVPNMYEIPFSNYYNNKVYHINNNNNGTSNNDTNGNSSCSSNNSDTCNQINNNNKRQMNYIRRKSTRCVLHNYHNNNYATCNHITQTLGNAFTTKHAEIFDKKES</sequence>
<dbReference type="Proteomes" id="UP001292079">
    <property type="component" value="Unassembled WGS sequence"/>
</dbReference>
<dbReference type="SUPFAM" id="SSF47769">
    <property type="entry name" value="SAM/Pointed domain"/>
    <property type="match status" value="1"/>
</dbReference>
<keyword evidence="13" id="KW-1185">Reference proteome</keyword>
<dbReference type="GO" id="GO:0005789">
    <property type="term" value="C:endoplasmic reticulum membrane"/>
    <property type="evidence" value="ECO:0007669"/>
    <property type="project" value="TreeGrafter"/>
</dbReference>
<evidence type="ECO:0000256" key="1">
    <source>
        <dbReference type="ARBA" id="ARBA00004141"/>
    </source>
</evidence>
<dbReference type="PANTHER" id="PTHR21290:SF25">
    <property type="entry name" value="SPHINGOMYELIN SYNTHASE-RELATED PROTEIN 1"/>
    <property type="match status" value="1"/>
</dbReference>
<name>A0AAE1ZDH9_SCHME</name>
<dbReference type="GO" id="GO:0046513">
    <property type="term" value="P:ceramide biosynthetic process"/>
    <property type="evidence" value="ECO:0007669"/>
    <property type="project" value="TreeGrafter"/>
</dbReference>
<comment type="similarity">
    <text evidence="2">Belongs to the sphingomyelin synthase family.</text>
</comment>
<keyword evidence="7" id="KW-0443">Lipid metabolism</keyword>
<dbReference type="InterPro" id="IPR025749">
    <property type="entry name" value="Sphingomyelin_synth-like_dom"/>
</dbReference>
<dbReference type="Gene3D" id="1.10.150.50">
    <property type="entry name" value="Transcription Factor, Ets-1"/>
    <property type="match status" value="1"/>
</dbReference>
<dbReference type="GO" id="GO:0047493">
    <property type="term" value="F:ceramide cholinephosphotransferase activity"/>
    <property type="evidence" value="ECO:0007669"/>
    <property type="project" value="TreeGrafter"/>
</dbReference>
<feature type="transmembrane region" description="Helical" evidence="10">
    <location>
        <begin position="358"/>
        <end position="376"/>
    </location>
</feature>
<keyword evidence="3" id="KW-0808">Transferase</keyword>
<feature type="transmembrane region" description="Helical" evidence="10">
    <location>
        <begin position="333"/>
        <end position="352"/>
    </location>
</feature>
<comment type="caution">
    <text evidence="12">The sequence shown here is derived from an EMBL/GenBank/DDBJ whole genome shotgun (WGS) entry which is preliminary data.</text>
</comment>
<dbReference type="GO" id="GO:0000139">
    <property type="term" value="C:Golgi membrane"/>
    <property type="evidence" value="ECO:0007669"/>
    <property type="project" value="TreeGrafter"/>
</dbReference>
<dbReference type="GO" id="GO:0033188">
    <property type="term" value="F:sphingomyelin synthase activity"/>
    <property type="evidence" value="ECO:0007669"/>
    <property type="project" value="TreeGrafter"/>
</dbReference>
<dbReference type="InterPro" id="IPR045221">
    <property type="entry name" value="Sphingomyelin_synth-like"/>
</dbReference>
<keyword evidence="6 10" id="KW-1133">Transmembrane helix</keyword>
<dbReference type="InterPro" id="IPR013761">
    <property type="entry name" value="SAM/pointed_sf"/>
</dbReference>
<feature type="transmembrane region" description="Helical" evidence="10">
    <location>
        <begin position="309"/>
        <end position="326"/>
    </location>
</feature>
<feature type="region of interest" description="Disordered" evidence="9">
    <location>
        <begin position="434"/>
        <end position="460"/>
    </location>
</feature>
<keyword evidence="8 10" id="KW-0472">Membrane</keyword>
<protein>
    <recommendedName>
        <fullName evidence="11">Sphingomyelin synthase-like domain-containing protein</fullName>
    </recommendedName>
</protein>
<feature type="transmembrane region" description="Helical" evidence="10">
    <location>
        <begin position="167"/>
        <end position="188"/>
    </location>
</feature>
<evidence type="ECO:0000256" key="2">
    <source>
        <dbReference type="ARBA" id="ARBA00005441"/>
    </source>
</evidence>
<evidence type="ECO:0000256" key="9">
    <source>
        <dbReference type="SAM" id="MobiDB-lite"/>
    </source>
</evidence>
<proteinExistence type="inferred from homology"/>
<keyword evidence="5" id="KW-0746">Sphingolipid metabolism</keyword>
<evidence type="ECO:0000256" key="10">
    <source>
        <dbReference type="SAM" id="Phobius"/>
    </source>
</evidence>
<dbReference type="Pfam" id="PF14360">
    <property type="entry name" value="PAP2_C"/>
    <property type="match status" value="1"/>
</dbReference>
<feature type="transmembrane region" description="Helical" evidence="10">
    <location>
        <begin position="208"/>
        <end position="231"/>
    </location>
</feature>
<evidence type="ECO:0000256" key="3">
    <source>
        <dbReference type="ARBA" id="ARBA00022679"/>
    </source>
</evidence>
<organism evidence="12 13">
    <name type="scientific">Schistosoma mekongi</name>
    <name type="common">Parasitic worm</name>
    <dbReference type="NCBI Taxonomy" id="38744"/>
    <lineage>
        <taxon>Eukaryota</taxon>
        <taxon>Metazoa</taxon>
        <taxon>Spiralia</taxon>
        <taxon>Lophotrochozoa</taxon>
        <taxon>Platyhelminthes</taxon>
        <taxon>Trematoda</taxon>
        <taxon>Digenea</taxon>
        <taxon>Strigeidida</taxon>
        <taxon>Schistosomatoidea</taxon>
        <taxon>Schistosomatidae</taxon>
        <taxon>Schistosoma</taxon>
    </lineage>
</organism>
<dbReference type="AlphaFoldDB" id="A0AAE1ZDH9"/>
<dbReference type="PANTHER" id="PTHR21290">
    <property type="entry name" value="SPHINGOMYELIN SYNTHETASE"/>
    <property type="match status" value="1"/>
</dbReference>
<evidence type="ECO:0000256" key="4">
    <source>
        <dbReference type="ARBA" id="ARBA00022692"/>
    </source>
</evidence>
<reference evidence="12" key="1">
    <citation type="submission" date="2022-04" db="EMBL/GenBank/DDBJ databases">
        <authorList>
            <person name="Xu L."/>
            <person name="Lv Z."/>
        </authorList>
    </citation>
    <scope>NUCLEOTIDE SEQUENCE</scope>
    <source>
        <strain evidence="12">LV_2022a</strain>
    </source>
</reference>
<gene>
    <name evidence="12" type="ORF">MN116_003535</name>
</gene>
<dbReference type="EMBL" id="JALJAT010000002">
    <property type="protein sequence ID" value="KAK4472266.1"/>
    <property type="molecule type" value="Genomic_DNA"/>
</dbReference>
<evidence type="ECO:0000313" key="13">
    <source>
        <dbReference type="Proteomes" id="UP001292079"/>
    </source>
</evidence>
<evidence type="ECO:0000256" key="7">
    <source>
        <dbReference type="ARBA" id="ARBA00023098"/>
    </source>
</evidence>
<reference evidence="12" key="2">
    <citation type="journal article" date="2023" name="Infect Dis Poverty">
        <title>Chromosome-scale genome of the human blood fluke Schistosoma mekongi and its implications for public health.</title>
        <authorList>
            <person name="Zhou M."/>
            <person name="Xu L."/>
            <person name="Xu D."/>
            <person name="Chen W."/>
            <person name="Khan J."/>
            <person name="Hu Y."/>
            <person name="Huang H."/>
            <person name="Wei H."/>
            <person name="Zhang Y."/>
            <person name="Chusongsang P."/>
            <person name="Tanasarnprasert K."/>
            <person name="Hu X."/>
            <person name="Limpanont Y."/>
            <person name="Lv Z."/>
        </authorList>
    </citation>
    <scope>NUCLEOTIDE SEQUENCE</scope>
    <source>
        <strain evidence="12">LV_2022a</strain>
    </source>
</reference>
<accession>A0AAE1ZDH9</accession>
<comment type="subcellular location">
    <subcellularLocation>
        <location evidence="1">Membrane</location>
        <topology evidence="1">Multi-pass membrane protein</topology>
    </subcellularLocation>
</comment>
<keyword evidence="4 10" id="KW-0812">Transmembrane</keyword>
<feature type="domain" description="Sphingomyelin synthase-like" evidence="11">
    <location>
        <begin position="305"/>
        <end position="377"/>
    </location>
</feature>